<organism evidence="1 2">
    <name type="scientific">Pseudobythopirellula maris</name>
    <dbReference type="NCBI Taxonomy" id="2527991"/>
    <lineage>
        <taxon>Bacteria</taxon>
        <taxon>Pseudomonadati</taxon>
        <taxon>Planctomycetota</taxon>
        <taxon>Planctomycetia</taxon>
        <taxon>Pirellulales</taxon>
        <taxon>Lacipirellulaceae</taxon>
        <taxon>Pseudobythopirellula</taxon>
    </lineage>
</organism>
<evidence type="ECO:0000313" key="2">
    <source>
        <dbReference type="Proteomes" id="UP000315440"/>
    </source>
</evidence>
<dbReference type="Proteomes" id="UP000315440">
    <property type="component" value="Unassembled WGS sequence"/>
</dbReference>
<name>A0A5C5ZUW9_9BACT</name>
<evidence type="ECO:0008006" key="3">
    <source>
        <dbReference type="Google" id="ProtNLM"/>
    </source>
</evidence>
<dbReference type="InterPro" id="IPR036034">
    <property type="entry name" value="PDZ_sf"/>
</dbReference>
<dbReference type="Gene3D" id="2.30.42.10">
    <property type="match status" value="1"/>
</dbReference>
<reference evidence="1 2" key="1">
    <citation type="submission" date="2019-02" db="EMBL/GenBank/DDBJ databases">
        <title>Deep-cultivation of Planctomycetes and their phenomic and genomic characterization uncovers novel biology.</title>
        <authorList>
            <person name="Wiegand S."/>
            <person name="Jogler M."/>
            <person name="Boedeker C."/>
            <person name="Pinto D."/>
            <person name="Vollmers J."/>
            <person name="Rivas-Marin E."/>
            <person name="Kohn T."/>
            <person name="Peeters S.H."/>
            <person name="Heuer A."/>
            <person name="Rast P."/>
            <person name="Oberbeckmann S."/>
            <person name="Bunk B."/>
            <person name="Jeske O."/>
            <person name="Meyerdierks A."/>
            <person name="Storesund J.E."/>
            <person name="Kallscheuer N."/>
            <person name="Luecker S."/>
            <person name="Lage O.M."/>
            <person name="Pohl T."/>
            <person name="Merkel B.J."/>
            <person name="Hornburger P."/>
            <person name="Mueller R.-W."/>
            <person name="Bruemmer F."/>
            <person name="Labrenz M."/>
            <person name="Spormann A.M."/>
            <person name="Op Den Camp H."/>
            <person name="Overmann J."/>
            <person name="Amann R."/>
            <person name="Jetten M.S.M."/>
            <person name="Mascher T."/>
            <person name="Medema M.H."/>
            <person name="Devos D.P."/>
            <person name="Kaster A.-K."/>
            <person name="Ovreas L."/>
            <person name="Rohde M."/>
            <person name="Galperin M.Y."/>
            <person name="Jogler C."/>
        </authorList>
    </citation>
    <scope>NUCLEOTIDE SEQUENCE [LARGE SCALE GENOMIC DNA]</scope>
    <source>
        <strain evidence="1 2">Mal64</strain>
    </source>
</reference>
<accession>A0A5C5ZUW9</accession>
<dbReference type="AlphaFoldDB" id="A0A5C5ZUW9"/>
<dbReference type="EMBL" id="SJPQ01000001">
    <property type="protein sequence ID" value="TWT90701.1"/>
    <property type="molecule type" value="Genomic_DNA"/>
</dbReference>
<keyword evidence="2" id="KW-1185">Reference proteome</keyword>
<dbReference type="RefSeq" id="WP_146397810.1">
    <property type="nucleotide sequence ID" value="NZ_SJPQ01000001.1"/>
</dbReference>
<proteinExistence type="predicted"/>
<evidence type="ECO:0000313" key="1">
    <source>
        <dbReference type="EMBL" id="TWT90701.1"/>
    </source>
</evidence>
<gene>
    <name evidence="1" type="ORF">Mal64_10960</name>
</gene>
<protein>
    <recommendedName>
        <fullName evidence="3">PDZ domain-containing protein</fullName>
    </recommendedName>
</protein>
<dbReference type="SUPFAM" id="SSF50156">
    <property type="entry name" value="PDZ domain-like"/>
    <property type="match status" value="1"/>
</dbReference>
<comment type="caution">
    <text evidence="1">The sequence shown here is derived from an EMBL/GenBank/DDBJ whole genome shotgun (WGS) entry which is preliminary data.</text>
</comment>
<sequence length="272" mass="28502">MSLHRTSLGLMLTLTLAAIGIGQQPAATQTPLATKADGSIDIDRLRDQTLARALPGMPLTPLPEANQGLEMLSLASWGLELAPLPTTLKQCHESLSDGRGMLITKIDPMGSAQQARLVQGLVLLSVDGHPVMDLASLPTLDRPRSIEILTSEGVQQVEVQPSPAFAALPQAGGTLSSLLGFTQSRAYSGTPQTTSARSYSASGMASSYSVASPSAPSASVAVANGQYAIDVTVSTASGPQRVHLEGDRQEVERELNKLPQDIQTQVRQSTGL</sequence>